<protein>
    <submittedName>
        <fullName evidence="2">Uncharacterized protein</fullName>
    </submittedName>
</protein>
<dbReference type="AlphaFoldDB" id="A0A426XLE3"/>
<evidence type="ECO:0000313" key="2">
    <source>
        <dbReference type="EMBL" id="RRT40261.1"/>
    </source>
</evidence>
<feature type="region of interest" description="Disordered" evidence="1">
    <location>
        <begin position="1"/>
        <end position="50"/>
    </location>
</feature>
<feature type="compositionally biased region" description="Basic and acidic residues" evidence="1">
    <location>
        <begin position="26"/>
        <end position="47"/>
    </location>
</feature>
<dbReference type="Proteomes" id="UP000287651">
    <property type="component" value="Unassembled WGS sequence"/>
</dbReference>
<sequence length="80" mass="9104">MDGHSDTSEEATSAQGTKSTADLESEDRHPRDGPRDKPTEPCVEDPRGSINLRRKFRPHQRWRTYALGRKQVESTPQLDS</sequence>
<reference evidence="2 3" key="1">
    <citation type="journal article" date="2014" name="Agronomy (Basel)">
        <title>A Draft Genome Sequence for Ensete ventricosum, the Drought-Tolerant Tree Against Hunger.</title>
        <authorList>
            <person name="Harrison J."/>
            <person name="Moore K.A."/>
            <person name="Paszkiewicz K."/>
            <person name="Jones T."/>
            <person name="Grant M."/>
            <person name="Ambacheew D."/>
            <person name="Muzemil S."/>
            <person name="Studholme D.J."/>
        </authorList>
    </citation>
    <scope>NUCLEOTIDE SEQUENCE [LARGE SCALE GENOMIC DNA]</scope>
</reference>
<gene>
    <name evidence="2" type="ORF">B296_00057786</name>
</gene>
<accession>A0A426XLE3</accession>
<feature type="compositionally biased region" description="Polar residues" evidence="1">
    <location>
        <begin position="10"/>
        <end position="22"/>
    </location>
</feature>
<organism evidence="2 3">
    <name type="scientific">Ensete ventricosum</name>
    <name type="common">Abyssinian banana</name>
    <name type="synonym">Musa ensete</name>
    <dbReference type="NCBI Taxonomy" id="4639"/>
    <lineage>
        <taxon>Eukaryota</taxon>
        <taxon>Viridiplantae</taxon>
        <taxon>Streptophyta</taxon>
        <taxon>Embryophyta</taxon>
        <taxon>Tracheophyta</taxon>
        <taxon>Spermatophyta</taxon>
        <taxon>Magnoliopsida</taxon>
        <taxon>Liliopsida</taxon>
        <taxon>Zingiberales</taxon>
        <taxon>Musaceae</taxon>
        <taxon>Ensete</taxon>
    </lineage>
</organism>
<proteinExistence type="predicted"/>
<evidence type="ECO:0000256" key="1">
    <source>
        <dbReference type="SAM" id="MobiDB-lite"/>
    </source>
</evidence>
<comment type="caution">
    <text evidence="2">The sequence shown here is derived from an EMBL/GenBank/DDBJ whole genome shotgun (WGS) entry which is preliminary data.</text>
</comment>
<dbReference type="EMBL" id="AMZH03019514">
    <property type="protein sequence ID" value="RRT40261.1"/>
    <property type="molecule type" value="Genomic_DNA"/>
</dbReference>
<evidence type="ECO:0000313" key="3">
    <source>
        <dbReference type="Proteomes" id="UP000287651"/>
    </source>
</evidence>
<name>A0A426XLE3_ENSVE</name>